<comment type="similarity">
    <text evidence="1">Belongs to the universal ribosomal protein uL13 family.</text>
</comment>
<dbReference type="OrthoDB" id="1882297at2759"/>
<dbReference type="FunFam" id="6.10.250.3250:FF:000001">
    <property type="entry name" value="60S ribosomal protein L13a"/>
    <property type="match status" value="1"/>
</dbReference>
<dbReference type="InterPro" id="IPR005755">
    <property type="entry name" value="Ribosomal_uL13_euk/arc"/>
</dbReference>
<evidence type="ECO:0000313" key="7">
    <source>
        <dbReference type="Proteomes" id="UP000031668"/>
    </source>
</evidence>
<name>A0A0C2JQ33_THEKT</name>
<dbReference type="GO" id="GO:0017148">
    <property type="term" value="P:negative regulation of translation"/>
    <property type="evidence" value="ECO:0007669"/>
    <property type="project" value="TreeGrafter"/>
</dbReference>
<accession>A0A0C2JQ33</accession>
<dbReference type="Pfam" id="PF00572">
    <property type="entry name" value="Ribosomal_L13"/>
    <property type="match status" value="1"/>
</dbReference>
<organism evidence="6 7">
    <name type="scientific">Thelohanellus kitauei</name>
    <name type="common">Myxosporean</name>
    <dbReference type="NCBI Taxonomy" id="669202"/>
    <lineage>
        <taxon>Eukaryota</taxon>
        <taxon>Metazoa</taxon>
        <taxon>Cnidaria</taxon>
        <taxon>Myxozoa</taxon>
        <taxon>Myxosporea</taxon>
        <taxon>Bivalvulida</taxon>
        <taxon>Platysporina</taxon>
        <taxon>Myxobolidae</taxon>
        <taxon>Thelohanellus</taxon>
    </lineage>
</organism>
<dbReference type="InterPro" id="IPR005822">
    <property type="entry name" value="Ribosomal_uL13"/>
</dbReference>
<dbReference type="NCBIfam" id="TIGR01077">
    <property type="entry name" value="L13_A_E"/>
    <property type="match status" value="1"/>
</dbReference>
<dbReference type="Gene3D" id="3.90.1180.10">
    <property type="entry name" value="Ribosomal protein L13"/>
    <property type="match status" value="1"/>
</dbReference>
<keyword evidence="7" id="KW-1185">Reference proteome</keyword>
<dbReference type="OMA" id="GMLPWKT"/>
<sequence>MVVEKILIIDGENHLLGRLASVIAKQLLLGKKIVVVRCEGIVMSGRYKRMEYKYKMYLRKRVNTNPRKGPFHFRSPAKMLVKAVRGMLPSRTDRGKIALTRLATFVGVPPKFATKKRMTIPSASRVLTLNPNCPFNRLERLAKNFGWKYADVTSRLEAKRKEKGVAYYEKKKQLNKDIVKAKEMLGQRLVNVESQLKELGFYA</sequence>
<evidence type="ECO:0000256" key="1">
    <source>
        <dbReference type="ARBA" id="ARBA00006227"/>
    </source>
</evidence>
<dbReference type="Proteomes" id="UP000031668">
    <property type="component" value="Unassembled WGS sequence"/>
</dbReference>
<dbReference type="FunFam" id="3.90.1180.10:FF:000002">
    <property type="entry name" value="60S ribosomal protein L16"/>
    <property type="match status" value="1"/>
</dbReference>
<dbReference type="InterPro" id="IPR036899">
    <property type="entry name" value="Ribosomal_uL13_sf"/>
</dbReference>
<keyword evidence="2 6" id="KW-0689">Ribosomal protein</keyword>
<gene>
    <name evidence="6" type="ORF">RF11_11458</name>
</gene>
<keyword evidence="3" id="KW-0687">Ribonucleoprotein</keyword>
<comment type="caution">
    <text evidence="6">The sequence shown here is derived from an EMBL/GenBank/DDBJ whole genome shotgun (WGS) entry which is preliminary data.</text>
</comment>
<reference evidence="6 7" key="1">
    <citation type="journal article" date="2014" name="Genome Biol. Evol.">
        <title>The genome of the myxosporean Thelohanellus kitauei shows adaptations to nutrient acquisition within its fish host.</title>
        <authorList>
            <person name="Yang Y."/>
            <person name="Xiong J."/>
            <person name="Zhou Z."/>
            <person name="Huo F."/>
            <person name="Miao W."/>
            <person name="Ran C."/>
            <person name="Liu Y."/>
            <person name="Zhang J."/>
            <person name="Feng J."/>
            <person name="Wang M."/>
            <person name="Wang M."/>
            <person name="Wang L."/>
            <person name="Yao B."/>
        </authorList>
    </citation>
    <scope>NUCLEOTIDE SEQUENCE [LARGE SCALE GENOMIC DNA]</scope>
    <source>
        <strain evidence="6">Wuqing</strain>
    </source>
</reference>
<dbReference type="GO" id="GO:0022625">
    <property type="term" value="C:cytosolic large ribosomal subunit"/>
    <property type="evidence" value="ECO:0007669"/>
    <property type="project" value="TreeGrafter"/>
</dbReference>
<dbReference type="SUPFAM" id="SSF52161">
    <property type="entry name" value="Ribosomal protein L13"/>
    <property type="match status" value="1"/>
</dbReference>
<protein>
    <recommendedName>
        <fullName evidence="4">Large ribosomal subunit protein uL13</fullName>
    </recommendedName>
    <alternativeName>
        <fullName evidence="5">60S ribosomal protein L13a</fullName>
    </alternativeName>
</protein>
<evidence type="ECO:0000256" key="4">
    <source>
        <dbReference type="ARBA" id="ARBA00035201"/>
    </source>
</evidence>
<dbReference type="GO" id="GO:0006412">
    <property type="term" value="P:translation"/>
    <property type="evidence" value="ECO:0007669"/>
    <property type="project" value="InterPro"/>
</dbReference>
<evidence type="ECO:0000256" key="3">
    <source>
        <dbReference type="ARBA" id="ARBA00023274"/>
    </source>
</evidence>
<dbReference type="HAMAP" id="MF_01366">
    <property type="entry name" value="Ribosomal_uL13"/>
    <property type="match status" value="1"/>
</dbReference>
<dbReference type="CDD" id="cd00392">
    <property type="entry name" value="Ribosomal_L13"/>
    <property type="match status" value="1"/>
</dbReference>
<dbReference type="GO" id="GO:0003735">
    <property type="term" value="F:structural constituent of ribosome"/>
    <property type="evidence" value="ECO:0007669"/>
    <property type="project" value="InterPro"/>
</dbReference>
<evidence type="ECO:0000313" key="6">
    <source>
        <dbReference type="EMBL" id="KII71488.1"/>
    </source>
</evidence>
<dbReference type="GO" id="GO:0003729">
    <property type="term" value="F:mRNA binding"/>
    <property type="evidence" value="ECO:0007669"/>
    <property type="project" value="TreeGrafter"/>
</dbReference>
<dbReference type="Gene3D" id="6.10.250.3250">
    <property type="match status" value="1"/>
</dbReference>
<proteinExistence type="inferred from homology"/>
<evidence type="ECO:0000256" key="5">
    <source>
        <dbReference type="ARBA" id="ARBA00035367"/>
    </source>
</evidence>
<evidence type="ECO:0000256" key="2">
    <source>
        <dbReference type="ARBA" id="ARBA00022980"/>
    </source>
</evidence>
<dbReference type="EMBL" id="JWZT01001749">
    <property type="protein sequence ID" value="KII71488.1"/>
    <property type="molecule type" value="Genomic_DNA"/>
</dbReference>
<dbReference type="PANTHER" id="PTHR11545:SF3">
    <property type="entry name" value="LARGE RIBOSOMAL SUBUNIT PROTEIN UL13"/>
    <property type="match status" value="1"/>
</dbReference>
<dbReference type="AlphaFoldDB" id="A0A0C2JQ33"/>
<dbReference type="PANTHER" id="PTHR11545">
    <property type="entry name" value="RIBOSOMAL PROTEIN L13"/>
    <property type="match status" value="1"/>
</dbReference>